<dbReference type="OrthoDB" id="2338662at2759"/>
<dbReference type="AlphaFoldDB" id="A0A6A5TTB8"/>
<gene>
    <name evidence="3" type="ORF">CC80DRAFT_108146</name>
</gene>
<evidence type="ECO:0000313" key="3">
    <source>
        <dbReference type="EMBL" id="KAF1954912.1"/>
    </source>
</evidence>
<feature type="region of interest" description="Disordered" evidence="1">
    <location>
        <begin position="187"/>
        <end position="209"/>
    </location>
</feature>
<dbReference type="EMBL" id="ML976996">
    <property type="protein sequence ID" value="KAF1954912.1"/>
    <property type="molecule type" value="Genomic_DNA"/>
</dbReference>
<keyword evidence="2" id="KW-0732">Signal</keyword>
<dbReference type="PROSITE" id="PS51257">
    <property type="entry name" value="PROKAR_LIPOPROTEIN"/>
    <property type="match status" value="1"/>
</dbReference>
<accession>A0A6A5TTB8</accession>
<protein>
    <submittedName>
        <fullName evidence="3">Uncharacterized protein</fullName>
    </submittedName>
</protein>
<evidence type="ECO:0000256" key="2">
    <source>
        <dbReference type="SAM" id="SignalP"/>
    </source>
</evidence>
<organism evidence="3 4">
    <name type="scientific">Byssothecium circinans</name>
    <dbReference type="NCBI Taxonomy" id="147558"/>
    <lineage>
        <taxon>Eukaryota</taxon>
        <taxon>Fungi</taxon>
        <taxon>Dikarya</taxon>
        <taxon>Ascomycota</taxon>
        <taxon>Pezizomycotina</taxon>
        <taxon>Dothideomycetes</taxon>
        <taxon>Pleosporomycetidae</taxon>
        <taxon>Pleosporales</taxon>
        <taxon>Massarineae</taxon>
        <taxon>Massarinaceae</taxon>
        <taxon>Byssothecium</taxon>
    </lineage>
</organism>
<sequence length="209" mass="23303">MGLSRTGGLAGWLAACFIAFLLFLEAGESVDREVSESSRNLSCLQFWDQRIADWNDYASDWIGMMVRAGCLLWRVLWVVLGGRAVLGDATPLYKPNRTTLPAEPLYLSFTALPRYSYYLPSDSAASLLLSTLVSPDPASGTPFKNETFDPELSPSVKIPFTRLKVRIADARSGNEVRAWTWVAIDKSDQEKEDESEKATERAKTEIQMP</sequence>
<evidence type="ECO:0000313" key="4">
    <source>
        <dbReference type="Proteomes" id="UP000800035"/>
    </source>
</evidence>
<feature type="signal peptide" evidence="2">
    <location>
        <begin position="1"/>
        <end position="29"/>
    </location>
</feature>
<keyword evidence="4" id="KW-1185">Reference proteome</keyword>
<reference evidence="3" key="1">
    <citation type="journal article" date="2020" name="Stud. Mycol.">
        <title>101 Dothideomycetes genomes: a test case for predicting lifestyles and emergence of pathogens.</title>
        <authorList>
            <person name="Haridas S."/>
            <person name="Albert R."/>
            <person name="Binder M."/>
            <person name="Bloem J."/>
            <person name="Labutti K."/>
            <person name="Salamov A."/>
            <person name="Andreopoulos B."/>
            <person name="Baker S."/>
            <person name="Barry K."/>
            <person name="Bills G."/>
            <person name="Bluhm B."/>
            <person name="Cannon C."/>
            <person name="Castanera R."/>
            <person name="Culley D."/>
            <person name="Daum C."/>
            <person name="Ezra D."/>
            <person name="Gonzalez J."/>
            <person name="Henrissat B."/>
            <person name="Kuo A."/>
            <person name="Liang C."/>
            <person name="Lipzen A."/>
            <person name="Lutzoni F."/>
            <person name="Magnuson J."/>
            <person name="Mondo S."/>
            <person name="Nolan M."/>
            <person name="Ohm R."/>
            <person name="Pangilinan J."/>
            <person name="Park H.-J."/>
            <person name="Ramirez L."/>
            <person name="Alfaro M."/>
            <person name="Sun H."/>
            <person name="Tritt A."/>
            <person name="Yoshinaga Y."/>
            <person name="Zwiers L.-H."/>
            <person name="Turgeon B."/>
            <person name="Goodwin S."/>
            <person name="Spatafora J."/>
            <person name="Crous P."/>
            <person name="Grigoriev I."/>
        </authorList>
    </citation>
    <scope>NUCLEOTIDE SEQUENCE</scope>
    <source>
        <strain evidence="3">CBS 675.92</strain>
    </source>
</reference>
<feature type="chain" id="PRO_5025370321" evidence="2">
    <location>
        <begin position="30"/>
        <end position="209"/>
    </location>
</feature>
<evidence type="ECO:0000256" key="1">
    <source>
        <dbReference type="SAM" id="MobiDB-lite"/>
    </source>
</evidence>
<proteinExistence type="predicted"/>
<dbReference type="Proteomes" id="UP000800035">
    <property type="component" value="Unassembled WGS sequence"/>
</dbReference>
<name>A0A6A5TTB8_9PLEO</name>